<organism evidence="2 3">
    <name type="scientific">Bremia lactucae</name>
    <name type="common">Lettuce downy mildew</name>
    <dbReference type="NCBI Taxonomy" id="4779"/>
    <lineage>
        <taxon>Eukaryota</taxon>
        <taxon>Sar</taxon>
        <taxon>Stramenopiles</taxon>
        <taxon>Oomycota</taxon>
        <taxon>Peronosporomycetes</taxon>
        <taxon>Peronosporales</taxon>
        <taxon>Peronosporaceae</taxon>
        <taxon>Bremia</taxon>
    </lineage>
</organism>
<reference evidence="2 3" key="1">
    <citation type="journal article" date="2021" name="Genome Biol.">
        <title>AFLAP: assembly-free linkage analysis pipeline using k-mers from genome sequencing data.</title>
        <authorList>
            <person name="Fletcher K."/>
            <person name="Zhang L."/>
            <person name="Gil J."/>
            <person name="Han R."/>
            <person name="Cavanaugh K."/>
            <person name="Michelmore R."/>
        </authorList>
    </citation>
    <scope>NUCLEOTIDE SEQUENCE [LARGE SCALE GENOMIC DNA]</scope>
    <source>
        <strain evidence="2 3">SF5</strain>
    </source>
</reference>
<feature type="compositionally biased region" description="Low complexity" evidence="1">
    <location>
        <begin position="104"/>
        <end position="114"/>
    </location>
</feature>
<dbReference type="EMBL" id="SHOA02000001">
    <property type="protein sequence ID" value="TDH65531.1"/>
    <property type="molecule type" value="Genomic_DNA"/>
</dbReference>
<dbReference type="Proteomes" id="UP000294530">
    <property type="component" value="Unassembled WGS sequence"/>
</dbReference>
<keyword evidence="3" id="KW-1185">Reference proteome</keyword>
<dbReference type="OrthoDB" id="111276at2759"/>
<feature type="region of interest" description="Disordered" evidence="1">
    <location>
        <begin position="104"/>
        <end position="165"/>
    </location>
</feature>
<evidence type="ECO:0000313" key="2">
    <source>
        <dbReference type="EMBL" id="TDH65531.1"/>
    </source>
</evidence>
<dbReference type="RefSeq" id="XP_067815030.1">
    <property type="nucleotide sequence ID" value="XM_067965513.1"/>
</dbReference>
<evidence type="ECO:0000313" key="3">
    <source>
        <dbReference type="Proteomes" id="UP000294530"/>
    </source>
</evidence>
<gene>
    <name evidence="2" type="ORF">CCR75_007452</name>
</gene>
<dbReference type="AlphaFoldDB" id="A0A976FF31"/>
<evidence type="ECO:0000256" key="1">
    <source>
        <dbReference type="SAM" id="MobiDB-lite"/>
    </source>
</evidence>
<feature type="compositionally biased region" description="Polar residues" evidence="1">
    <location>
        <begin position="153"/>
        <end position="165"/>
    </location>
</feature>
<comment type="caution">
    <text evidence="2">The sequence shown here is derived from an EMBL/GenBank/DDBJ whole genome shotgun (WGS) entry which is preliminary data.</text>
</comment>
<accession>A0A976FF31</accession>
<sequence length="237" mass="25823">MMVDPRYASVMRSTRSGNYYKVPLSANATKHAPDIARSANYDRYEHKGVTAAWGTSTMRRLPAVAKRRDLNSSLDGIMLSKDAHTFQPAFAFDLNMLVASLTKTSTSSSNSSSSGEPASEPMPEYSRIPEATTPEQRGRRGALSGEDELARSFSPSATTPPKNSIISYSLNKRKQRRLAAKALAAASADGPTFEVALADAGNEHNLQCVPRFVPEYQSDAIASRNRELSLDQQSYAL</sequence>
<name>A0A976FF31_BRELC</name>
<dbReference type="KEGG" id="blac:94351184"/>
<proteinExistence type="predicted"/>
<dbReference type="GeneID" id="94351184"/>
<protein>
    <submittedName>
        <fullName evidence="2">Uncharacterized protein</fullName>
    </submittedName>
</protein>